<organism evidence="3 4">
    <name type="scientific">Stygiolobus caldivivus</name>
    <dbReference type="NCBI Taxonomy" id="2824673"/>
    <lineage>
        <taxon>Archaea</taxon>
        <taxon>Thermoproteota</taxon>
        <taxon>Thermoprotei</taxon>
        <taxon>Sulfolobales</taxon>
        <taxon>Sulfolobaceae</taxon>
        <taxon>Stygiolobus</taxon>
    </lineage>
</organism>
<dbReference type="GeneID" id="66162768"/>
<protein>
    <recommendedName>
        <fullName evidence="5">DUF1102 domain-containing protein</fullName>
    </recommendedName>
</protein>
<keyword evidence="4" id="KW-1185">Reference proteome</keyword>
<evidence type="ECO:0000256" key="1">
    <source>
        <dbReference type="SAM" id="MobiDB-lite"/>
    </source>
</evidence>
<proteinExistence type="predicted"/>
<dbReference type="KEGG" id="csty:KN1_10230"/>
<dbReference type="RefSeq" id="WP_221289713.1">
    <property type="nucleotide sequence ID" value="NZ_AP024597.1"/>
</dbReference>
<name>A0A8D5U6H4_9CREN</name>
<keyword evidence="2" id="KW-0812">Transmembrane</keyword>
<dbReference type="AlphaFoldDB" id="A0A8D5U6H4"/>
<keyword evidence="2" id="KW-0472">Membrane</keyword>
<keyword evidence="2" id="KW-1133">Transmembrane helix</keyword>
<feature type="region of interest" description="Disordered" evidence="1">
    <location>
        <begin position="125"/>
        <end position="148"/>
    </location>
</feature>
<reference evidence="3 4" key="1">
    <citation type="submission" date="2021-04" db="EMBL/GenBank/DDBJ databases">
        <title>Complete genome sequence of Stygiolobus sp. KN-1.</title>
        <authorList>
            <person name="Nakamura K."/>
            <person name="Sakai H."/>
            <person name="Kurosawa N."/>
        </authorList>
    </citation>
    <scope>NUCLEOTIDE SEQUENCE [LARGE SCALE GENOMIC DNA]</scope>
    <source>
        <strain evidence="3 4">KN-1</strain>
    </source>
</reference>
<dbReference type="Proteomes" id="UP000825123">
    <property type="component" value="Chromosome"/>
</dbReference>
<gene>
    <name evidence="3" type="ORF">KN1_10230</name>
</gene>
<feature type="compositionally biased region" description="Pro residues" evidence="1">
    <location>
        <begin position="126"/>
        <end position="144"/>
    </location>
</feature>
<feature type="transmembrane region" description="Helical" evidence="2">
    <location>
        <begin position="7"/>
        <end position="31"/>
    </location>
</feature>
<evidence type="ECO:0000313" key="4">
    <source>
        <dbReference type="Proteomes" id="UP000825123"/>
    </source>
</evidence>
<sequence length="187" mass="19628">MRGEIKALGLGIMAGIILLSLIVSMDFVYVAPRTAVAYVTTDNLANIALIPNDNHLQSPQGYFAFINKQGNLQINFGNVAPNSAEELSDVFYIRNNLNQPVQITITITPGDPSTYYMVAYTNVSSDPPPMPPPPPPPPSPPPSPSITLPPGGTIAVSLVLVTGPVPPGTTLAFTITVTAAYNVGSGQ</sequence>
<evidence type="ECO:0000313" key="3">
    <source>
        <dbReference type="EMBL" id="BCU69726.1"/>
    </source>
</evidence>
<dbReference type="EMBL" id="AP024597">
    <property type="protein sequence ID" value="BCU69726.1"/>
    <property type="molecule type" value="Genomic_DNA"/>
</dbReference>
<evidence type="ECO:0008006" key="5">
    <source>
        <dbReference type="Google" id="ProtNLM"/>
    </source>
</evidence>
<accession>A0A8D5U6H4</accession>
<evidence type="ECO:0000256" key="2">
    <source>
        <dbReference type="SAM" id="Phobius"/>
    </source>
</evidence>